<name>A0ABN1KKD5_9BURK</name>
<keyword evidence="3" id="KW-0812">Transmembrane</keyword>
<dbReference type="PANTHER" id="PTHR30386">
    <property type="entry name" value="MEMBRANE FUSION SUBUNIT OF EMRAB-TOLC MULTIDRUG EFFLUX PUMP"/>
    <property type="match status" value="1"/>
</dbReference>
<dbReference type="SUPFAM" id="SSF111369">
    <property type="entry name" value="HlyD-like secretion proteins"/>
    <property type="match status" value="3"/>
</dbReference>
<evidence type="ECO:0000313" key="7">
    <source>
        <dbReference type="Proteomes" id="UP001500279"/>
    </source>
</evidence>
<evidence type="ECO:0000259" key="4">
    <source>
        <dbReference type="Pfam" id="PF25917"/>
    </source>
</evidence>
<evidence type="ECO:0000256" key="3">
    <source>
        <dbReference type="SAM" id="Phobius"/>
    </source>
</evidence>
<keyword evidence="3" id="KW-0472">Membrane</keyword>
<feature type="compositionally biased region" description="Low complexity" evidence="2">
    <location>
        <begin position="29"/>
        <end position="39"/>
    </location>
</feature>
<feature type="transmembrane region" description="Helical" evidence="3">
    <location>
        <begin position="64"/>
        <end position="82"/>
    </location>
</feature>
<dbReference type="PANTHER" id="PTHR30386:SF24">
    <property type="entry name" value="MULTIDRUG RESISTANCE EFFLUX PUMP"/>
    <property type="match status" value="1"/>
</dbReference>
<keyword evidence="3" id="KW-1133">Transmembrane helix</keyword>
<reference evidence="7" key="1">
    <citation type="journal article" date="2019" name="Int. J. Syst. Evol. Microbiol.">
        <title>The Global Catalogue of Microorganisms (GCM) 10K type strain sequencing project: providing services to taxonomists for standard genome sequencing and annotation.</title>
        <authorList>
            <consortium name="The Broad Institute Genomics Platform"/>
            <consortium name="The Broad Institute Genome Sequencing Center for Infectious Disease"/>
            <person name="Wu L."/>
            <person name="Ma J."/>
        </authorList>
    </citation>
    <scope>NUCLEOTIDE SEQUENCE [LARGE SCALE GENOMIC DNA]</scope>
    <source>
        <strain evidence="7">JCM 15503</strain>
    </source>
</reference>
<keyword evidence="7" id="KW-1185">Reference proteome</keyword>
<dbReference type="Proteomes" id="UP001500279">
    <property type="component" value="Unassembled WGS sequence"/>
</dbReference>
<evidence type="ECO:0000313" key="6">
    <source>
        <dbReference type="EMBL" id="GAA0769383.1"/>
    </source>
</evidence>
<dbReference type="EMBL" id="BAAAEW010000047">
    <property type="protein sequence ID" value="GAA0769383.1"/>
    <property type="molecule type" value="Genomic_DNA"/>
</dbReference>
<feature type="region of interest" description="Disordered" evidence="2">
    <location>
        <begin position="1"/>
        <end position="56"/>
    </location>
</feature>
<sequence>MSEAPPPAAPVPSPAHAERLRDPVEVRDPGALPGGAPAAAGPPPAEPPATPKGWAPPTGGLRSTLIFAAIAVLGALLVLYVWDLPPFSGAVQATDNAYVRAQTTVISPQVSGYANEVLVQDFQDVKQDQPLVRIDHRIYEQKTAQARAALASAQASLANFAQSQRSSAASLQGQAAAVSNARAQLTRAQADMARVNELVEQRSVSLRERDQTLAALRQAEAAVLQAEAQYRVADEQTRSVDVGRAGLEAAVANARAALALTEIDLANTEIRAPRDGRIGEVSVRQGQYVTAGTQLLFLVPPTLWIVANFKEAQTSKMQPGQPAWILVDALDGARLNGRIERIAPATGNEFAVIKPDNATGNFVKVSQRLAVRIALDPGQPLLSRLRPGMSVVARVDTAKPGQAPVFVPVAAPSQPQAASVPASGSSQ</sequence>
<dbReference type="RefSeq" id="WP_231010130.1">
    <property type="nucleotide sequence ID" value="NZ_BAAAEW010000047.1"/>
</dbReference>
<proteinExistence type="predicted"/>
<dbReference type="Gene3D" id="1.10.287.470">
    <property type="entry name" value="Helix hairpin bin"/>
    <property type="match status" value="2"/>
</dbReference>
<dbReference type="Pfam" id="PF25917">
    <property type="entry name" value="BSH_RND"/>
    <property type="match status" value="1"/>
</dbReference>
<protein>
    <submittedName>
        <fullName evidence="6">HlyD family secretion protein</fullName>
    </submittedName>
</protein>
<dbReference type="Gene3D" id="2.40.50.100">
    <property type="match status" value="1"/>
</dbReference>
<organism evidence="6 7">
    <name type="scientific">Ideonella azotifigens</name>
    <dbReference type="NCBI Taxonomy" id="513160"/>
    <lineage>
        <taxon>Bacteria</taxon>
        <taxon>Pseudomonadati</taxon>
        <taxon>Pseudomonadota</taxon>
        <taxon>Betaproteobacteria</taxon>
        <taxon>Burkholderiales</taxon>
        <taxon>Sphaerotilaceae</taxon>
        <taxon>Ideonella</taxon>
    </lineage>
</organism>
<feature type="compositionally biased region" description="Pro residues" evidence="2">
    <location>
        <begin position="1"/>
        <end position="13"/>
    </location>
</feature>
<accession>A0ABN1KKD5</accession>
<keyword evidence="1" id="KW-0175">Coiled coil</keyword>
<dbReference type="Pfam" id="PF25954">
    <property type="entry name" value="Beta-barrel_RND_2"/>
    <property type="match status" value="1"/>
</dbReference>
<feature type="coiled-coil region" evidence="1">
    <location>
        <begin position="178"/>
        <end position="236"/>
    </location>
</feature>
<evidence type="ECO:0000256" key="1">
    <source>
        <dbReference type="SAM" id="Coils"/>
    </source>
</evidence>
<gene>
    <name evidence="6" type="ORF">GCM10009107_60170</name>
</gene>
<dbReference type="InterPro" id="IPR058792">
    <property type="entry name" value="Beta-barrel_RND_2"/>
</dbReference>
<feature type="domain" description="CusB-like beta-barrel" evidence="5">
    <location>
        <begin position="302"/>
        <end position="346"/>
    </location>
</feature>
<feature type="compositionally biased region" description="Pro residues" evidence="2">
    <location>
        <begin position="40"/>
        <end position="50"/>
    </location>
</feature>
<feature type="compositionally biased region" description="Basic and acidic residues" evidence="2">
    <location>
        <begin position="16"/>
        <end position="28"/>
    </location>
</feature>
<comment type="caution">
    <text evidence="6">The sequence shown here is derived from an EMBL/GenBank/DDBJ whole genome shotgun (WGS) entry which is preliminary data.</text>
</comment>
<evidence type="ECO:0000259" key="5">
    <source>
        <dbReference type="Pfam" id="PF25954"/>
    </source>
</evidence>
<evidence type="ECO:0000256" key="2">
    <source>
        <dbReference type="SAM" id="MobiDB-lite"/>
    </source>
</evidence>
<dbReference type="InterPro" id="IPR050739">
    <property type="entry name" value="MFP"/>
</dbReference>
<dbReference type="Gene3D" id="2.40.30.170">
    <property type="match status" value="1"/>
</dbReference>
<dbReference type="InterPro" id="IPR058625">
    <property type="entry name" value="MdtA-like_BSH"/>
</dbReference>
<feature type="domain" description="Multidrug resistance protein MdtA-like barrel-sandwich hybrid" evidence="4">
    <location>
        <begin position="105"/>
        <end position="297"/>
    </location>
</feature>